<sequence>MTTAPEPAVHPVAIMKARRKAKCVRIVSPESFRHLYDTIALGDNGLKRTWIRKASDRSSSHQMVAGQNWEKKVKHFIKSGGIPDVIRANPVKTDVEGIESGAGVYKR</sequence>
<keyword evidence="2" id="KW-1185">Reference proteome</keyword>
<dbReference type="Proteomes" id="UP001431784">
    <property type="component" value="Unassembled WGS sequence"/>
</dbReference>
<evidence type="ECO:0000313" key="1">
    <source>
        <dbReference type="EMBL" id="MDD7973459.1"/>
    </source>
</evidence>
<reference evidence="1" key="1">
    <citation type="submission" date="2023-02" db="EMBL/GenBank/DDBJ databases">
        <title>Description of Roseinatronobacter alkalisoli sp. nov., an alkaliphilic bacerium isolated from soda soil.</title>
        <authorList>
            <person name="Wei W."/>
        </authorList>
    </citation>
    <scope>NUCLEOTIDE SEQUENCE</scope>
    <source>
        <strain evidence="1">HJB301</strain>
    </source>
</reference>
<proteinExistence type="predicted"/>
<dbReference type="EMBL" id="JAQZSM010000035">
    <property type="protein sequence ID" value="MDD7973459.1"/>
    <property type="molecule type" value="Genomic_DNA"/>
</dbReference>
<protein>
    <submittedName>
        <fullName evidence="1">Uncharacterized protein</fullName>
    </submittedName>
</protein>
<dbReference type="RefSeq" id="WP_274354151.1">
    <property type="nucleotide sequence ID" value="NZ_JAQZSM010000035.1"/>
</dbReference>
<name>A0ABT5TET2_9RHOB</name>
<organism evidence="1 2">
    <name type="scientific">Roseinatronobacter alkalisoli</name>
    <dbReference type="NCBI Taxonomy" id="3028235"/>
    <lineage>
        <taxon>Bacteria</taxon>
        <taxon>Pseudomonadati</taxon>
        <taxon>Pseudomonadota</taxon>
        <taxon>Alphaproteobacteria</taxon>
        <taxon>Rhodobacterales</taxon>
        <taxon>Paracoccaceae</taxon>
        <taxon>Roseinatronobacter</taxon>
    </lineage>
</organism>
<evidence type="ECO:0000313" key="2">
    <source>
        <dbReference type="Proteomes" id="UP001431784"/>
    </source>
</evidence>
<comment type="caution">
    <text evidence="1">The sequence shown here is derived from an EMBL/GenBank/DDBJ whole genome shotgun (WGS) entry which is preliminary data.</text>
</comment>
<gene>
    <name evidence="1" type="ORF">PUT78_20555</name>
</gene>
<accession>A0ABT5TET2</accession>